<gene>
    <name evidence="1" type="ORF">I6G64_05895</name>
    <name evidence="2" type="ORF">NCTC12961_01598</name>
</gene>
<dbReference type="Pfam" id="PF06092">
    <property type="entry name" value="DUF943"/>
    <property type="match status" value="1"/>
</dbReference>
<dbReference type="AlphaFoldDB" id="A0A2X4U2Q3"/>
<dbReference type="EMBL" id="LS483469">
    <property type="protein sequence ID" value="SQI34107.1"/>
    <property type="molecule type" value="Genomic_DNA"/>
</dbReference>
<organism evidence="2 3">
    <name type="scientific">Serratia plymuthica</name>
    <dbReference type="NCBI Taxonomy" id="82996"/>
    <lineage>
        <taxon>Bacteria</taxon>
        <taxon>Pseudomonadati</taxon>
        <taxon>Pseudomonadota</taxon>
        <taxon>Gammaproteobacteria</taxon>
        <taxon>Enterobacterales</taxon>
        <taxon>Yersiniaceae</taxon>
        <taxon>Serratia</taxon>
    </lineage>
</organism>
<dbReference type="EMBL" id="CP065673">
    <property type="protein sequence ID" value="QPS21942.1"/>
    <property type="molecule type" value="Genomic_DNA"/>
</dbReference>
<keyword evidence="4" id="KW-1185">Reference proteome</keyword>
<dbReference type="Proteomes" id="UP000594967">
    <property type="component" value="Chromosome"/>
</dbReference>
<reference evidence="1 4" key="2">
    <citation type="submission" date="2020-12" db="EMBL/GenBank/DDBJ databases">
        <title>FDA dAtabase for Regulatory Grade micrObial Sequences (FDA-ARGOS): Supporting development and validation of Infectious Disease Dx tests.</title>
        <authorList>
            <person name="Sproer C."/>
            <person name="Gronow S."/>
            <person name="Severitt S."/>
            <person name="Schroder I."/>
            <person name="Tallon L."/>
            <person name="Sadzewicz L."/>
            <person name="Zhao X."/>
            <person name="Boylan J."/>
            <person name="Ott S."/>
            <person name="Bowen H."/>
            <person name="Vavikolanu K."/>
            <person name="Mehta A."/>
            <person name="Aluvathingal J."/>
            <person name="Nadendla S."/>
            <person name="Lowell S."/>
            <person name="Myers T."/>
            <person name="Yan Y."/>
            <person name="Sichtig H."/>
        </authorList>
    </citation>
    <scope>NUCLEOTIDE SEQUENCE [LARGE SCALE GENOMIC DNA]</scope>
    <source>
        <strain evidence="1 4">FDAARGOS_907</strain>
    </source>
</reference>
<evidence type="ECO:0000313" key="1">
    <source>
        <dbReference type="EMBL" id="QPS21942.1"/>
    </source>
</evidence>
<proteinExistence type="predicted"/>
<dbReference type="Proteomes" id="UP000248897">
    <property type="component" value="Chromosome 1"/>
</dbReference>
<reference evidence="2 3" key="1">
    <citation type="submission" date="2018-06" db="EMBL/GenBank/DDBJ databases">
        <authorList>
            <consortium name="Pathogen Informatics"/>
            <person name="Doyle S."/>
        </authorList>
    </citation>
    <scope>NUCLEOTIDE SEQUENCE [LARGE SCALE GENOMIC DNA]</scope>
    <source>
        <strain evidence="2 3">NCTC12961</strain>
    </source>
</reference>
<protein>
    <submittedName>
        <fullName evidence="1">DUF943 family protein</fullName>
    </submittedName>
    <submittedName>
        <fullName evidence="2">Enterobacterial putative membrane protein (DUF943)</fullName>
    </submittedName>
</protein>
<evidence type="ECO:0000313" key="2">
    <source>
        <dbReference type="EMBL" id="SQI34107.1"/>
    </source>
</evidence>
<dbReference type="InterPro" id="IPR010351">
    <property type="entry name" value="DUF943"/>
</dbReference>
<accession>A0A2X4U2Q3</accession>
<sequence length="155" mass="18138">MKEKNKKIPAVLSLIGFALLGYLFWLSSRPVEIISIHQRNNYSSVLVRNFPFTDKGKINWWLKNKGILKEKYNIPKPASDGFYTVIFWDFGEGYQEEGKYDRLCFEDMKTQKNCIDKNAIFSVDHSRNMGTTFVVYDGSDYRLDHNGEIVKIQHK</sequence>
<name>A0A2X4U2Q3_SERPL</name>
<dbReference type="RefSeq" id="WP_062869957.1">
    <property type="nucleotide sequence ID" value="NZ_CAMITG010000006.1"/>
</dbReference>
<evidence type="ECO:0000313" key="3">
    <source>
        <dbReference type="Proteomes" id="UP000248897"/>
    </source>
</evidence>
<evidence type="ECO:0000313" key="4">
    <source>
        <dbReference type="Proteomes" id="UP000594967"/>
    </source>
</evidence>